<dbReference type="EMBL" id="JAJIRN010000011">
    <property type="protein sequence ID" value="MCV2370880.1"/>
    <property type="molecule type" value="Genomic_DNA"/>
</dbReference>
<keyword evidence="1" id="KW-0472">Membrane</keyword>
<keyword evidence="1" id="KW-1133">Transmembrane helix</keyword>
<dbReference type="Proteomes" id="UP001209701">
    <property type="component" value="Unassembled WGS sequence"/>
</dbReference>
<sequence>MRLSKALFTPIALAAMLSTAQAQVITVGQNINVTKQSGSQSETAIAISRINSNLVTISSNGGGNMINKFSANGGASWANSAYAVPGGYDSGMAADSFGNIFLSYQVNQQTHVARSTDGGATYGFHAAIAGGGADHPEMAVGPGRVAGTTDLMFRDSVNGQSRIVNASSSGFGSTGAFTTQTNQGAGNFGSTAIGNNGRAAFTVMTSAGTAGPDNLTVRYDADGLGAGASFVNGATIVTQVGGWRPIPAQPSRTIDTQVSLQFDSSGGVHNNDLYMLYTQAANPTTNDTNIVIRRSSDNGATFSSEVRLNDDLGSNSQFFGRLAVDQTTGYLASVWYDARNSVGNNMVEVWGTVSMDGGTTWAKNFKISQGMSDGRTSNINNGNEFGDYIALDFYAGNLVTAWADSSNSTGDNPDLTKGLDIYYARATVAVPEPSTLLLTSLGLLFFFARRVKRS</sequence>
<comment type="caution">
    <text evidence="4">The sequence shown here is derived from an EMBL/GenBank/DDBJ whole genome shotgun (WGS) entry which is preliminary data.</text>
</comment>
<keyword evidence="4" id="KW-0378">Hydrolase</keyword>
<keyword evidence="1" id="KW-0812">Transmembrane</keyword>
<keyword evidence="2" id="KW-0732">Signal</keyword>
<dbReference type="Gene3D" id="2.120.10.10">
    <property type="match status" value="1"/>
</dbReference>
<keyword evidence="5" id="KW-1185">Reference proteome</keyword>
<accession>A0ABT2YLD3</accession>
<protein>
    <submittedName>
        <fullName evidence="4">Glycoside hydrolase</fullName>
    </submittedName>
</protein>
<evidence type="ECO:0000256" key="1">
    <source>
        <dbReference type="SAM" id="Phobius"/>
    </source>
</evidence>
<evidence type="ECO:0000313" key="4">
    <source>
        <dbReference type="EMBL" id="MCV2370880.1"/>
    </source>
</evidence>
<gene>
    <name evidence="4" type="ORF">LNV07_22570</name>
</gene>
<dbReference type="Pfam" id="PF07589">
    <property type="entry name" value="PEP-CTERM"/>
    <property type="match status" value="1"/>
</dbReference>
<proteinExistence type="predicted"/>
<name>A0ABT2YLD3_9BURK</name>
<evidence type="ECO:0000313" key="5">
    <source>
        <dbReference type="Proteomes" id="UP001209701"/>
    </source>
</evidence>
<evidence type="ECO:0000259" key="3">
    <source>
        <dbReference type="Pfam" id="PF07589"/>
    </source>
</evidence>
<dbReference type="SUPFAM" id="SSF50939">
    <property type="entry name" value="Sialidases"/>
    <property type="match status" value="2"/>
</dbReference>
<feature type="transmembrane region" description="Helical" evidence="1">
    <location>
        <begin position="422"/>
        <end position="448"/>
    </location>
</feature>
<reference evidence="4 5" key="1">
    <citation type="submission" date="2021-11" db="EMBL/GenBank/DDBJ databases">
        <authorList>
            <person name="Liang Q."/>
            <person name="Mou H."/>
            <person name="Liu Z."/>
        </authorList>
    </citation>
    <scope>NUCLEOTIDE SEQUENCE [LARGE SCALE GENOMIC DNA]</scope>
    <source>
        <strain evidence="4 5">CHU3</strain>
    </source>
</reference>
<dbReference type="GO" id="GO:0016787">
    <property type="term" value="F:hydrolase activity"/>
    <property type="evidence" value="ECO:0007669"/>
    <property type="project" value="UniProtKB-KW"/>
</dbReference>
<dbReference type="InterPro" id="IPR036278">
    <property type="entry name" value="Sialidase_sf"/>
</dbReference>
<feature type="chain" id="PRO_5047372176" evidence="2">
    <location>
        <begin position="23"/>
        <end position="454"/>
    </location>
</feature>
<dbReference type="CDD" id="cd15482">
    <property type="entry name" value="Sialidase_non-viral"/>
    <property type="match status" value="1"/>
</dbReference>
<dbReference type="InterPro" id="IPR013424">
    <property type="entry name" value="Ice-binding_C"/>
</dbReference>
<evidence type="ECO:0000256" key="2">
    <source>
        <dbReference type="SAM" id="SignalP"/>
    </source>
</evidence>
<feature type="signal peptide" evidence="2">
    <location>
        <begin position="1"/>
        <end position="22"/>
    </location>
</feature>
<organism evidence="4 5">
    <name type="scientific">Roseateles oligotrophus</name>
    <dbReference type="NCBI Taxonomy" id="1769250"/>
    <lineage>
        <taxon>Bacteria</taxon>
        <taxon>Pseudomonadati</taxon>
        <taxon>Pseudomonadota</taxon>
        <taxon>Betaproteobacteria</taxon>
        <taxon>Burkholderiales</taxon>
        <taxon>Sphaerotilaceae</taxon>
        <taxon>Roseateles</taxon>
    </lineage>
</organism>
<dbReference type="NCBIfam" id="TIGR02595">
    <property type="entry name" value="PEP_CTERM"/>
    <property type="match status" value="1"/>
</dbReference>
<feature type="domain" description="Ice-binding protein C-terminal" evidence="3">
    <location>
        <begin position="429"/>
        <end position="450"/>
    </location>
</feature>